<comment type="caution">
    <text evidence="1">The sequence shown here is derived from an EMBL/GenBank/DDBJ whole genome shotgun (WGS) entry which is preliminary data.</text>
</comment>
<reference evidence="2" key="1">
    <citation type="journal article" date="2019" name="Int. J. Syst. Evol. Microbiol.">
        <title>The Global Catalogue of Microorganisms (GCM) 10K type strain sequencing project: providing services to taxonomists for standard genome sequencing and annotation.</title>
        <authorList>
            <consortium name="The Broad Institute Genomics Platform"/>
            <consortium name="The Broad Institute Genome Sequencing Center for Infectious Disease"/>
            <person name="Wu L."/>
            <person name="Ma J."/>
        </authorList>
    </citation>
    <scope>NUCLEOTIDE SEQUENCE [LARGE SCALE GENOMIC DNA]</scope>
    <source>
        <strain evidence="2">CGMCC 4.7330</strain>
    </source>
</reference>
<name>A0ABV8DRA0_9NOCA</name>
<dbReference type="Proteomes" id="UP001595696">
    <property type="component" value="Unassembled WGS sequence"/>
</dbReference>
<sequence length="156" mass="17256">MTLSTWPDQDLPLLREVAGRIAVVIQGSTDSRQALADFTEALPHAGQLARVLIEYSSRWFDRSSGDSTMMGPELFWTLTEFVPPALPQNREQGGTEYHHVERTRHLLLICVLEQLAVTQFAPSQGGDASTRHRYGDNAVPVLTSRLRSAPDVEGTA</sequence>
<keyword evidence="2" id="KW-1185">Reference proteome</keyword>
<proteinExistence type="predicted"/>
<organism evidence="1 2">
    <name type="scientific">Nocardia jiangsuensis</name>
    <dbReference type="NCBI Taxonomy" id="1691563"/>
    <lineage>
        <taxon>Bacteria</taxon>
        <taxon>Bacillati</taxon>
        <taxon>Actinomycetota</taxon>
        <taxon>Actinomycetes</taxon>
        <taxon>Mycobacteriales</taxon>
        <taxon>Nocardiaceae</taxon>
        <taxon>Nocardia</taxon>
    </lineage>
</organism>
<evidence type="ECO:0000313" key="2">
    <source>
        <dbReference type="Proteomes" id="UP001595696"/>
    </source>
</evidence>
<gene>
    <name evidence="1" type="ORF">ACFO0B_10835</name>
</gene>
<dbReference type="EMBL" id="JBHSAX010000009">
    <property type="protein sequence ID" value="MFC3962480.1"/>
    <property type="molecule type" value="Genomic_DNA"/>
</dbReference>
<accession>A0ABV8DRA0</accession>
<dbReference type="RefSeq" id="WP_067657928.1">
    <property type="nucleotide sequence ID" value="NZ_JBHSAX010000009.1"/>
</dbReference>
<evidence type="ECO:0000313" key="1">
    <source>
        <dbReference type="EMBL" id="MFC3962480.1"/>
    </source>
</evidence>
<protein>
    <submittedName>
        <fullName evidence="1">Uncharacterized protein</fullName>
    </submittedName>
</protein>